<reference evidence="1 2" key="1">
    <citation type="submission" date="2016-03" db="EMBL/GenBank/DDBJ databases">
        <authorList>
            <person name="Ploux O."/>
        </authorList>
    </citation>
    <scope>NUCLEOTIDE SEQUENCE [LARGE SCALE GENOMIC DNA]</scope>
    <source>
        <strain evidence="1 2">URUG2</strain>
    </source>
</reference>
<accession>A0A2D3VAQ3</accession>
<dbReference type="GeneID" id="35602855"/>
<dbReference type="AlphaFoldDB" id="A0A2D3VAQ3"/>
<dbReference type="OrthoDB" id="3648185at2759"/>
<keyword evidence="2" id="KW-1185">Reference proteome</keyword>
<protein>
    <submittedName>
        <fullName evidence="1">Uncharacterized protein</fullName>
    </submittedName>
</protein>
<evidence type="ECO:0000313" key="2">
    <source>
        <dbReference type="Proteomes" id="UP000225277"/>
    </source>
</evidence>
<organism evidence="1 2">
    <name type="scientific">Ramularia collo-cygni</name>
    <dbReference type="NCBI Taxonomy" id="112498"/>
    <lineage>
        <taxon>Eukaryota</taxon>
        <taxon>Fungi</taxon>
        <taxon>Dikarya</taxon>
        <taxon>Ascomycota</taxon>
        <taxon>Pezizomycotina</taxon>
        <taxon>Dothideomycetes</taxon>
        <taxon>Dothideomycetidae</taxon>
        <taxon>Mycosphaerellales</taxon>
        <taxon>Mycosphaerellaceae</taxon>
        <taxon>Ramularia</taxon>
    </lineage>
</organism>
<dbReference type="RefSeq" id="XP_023628766.1">
    <property type="nucleotide sequence ID" value="XM_023772998.1"/>
</dbReference>
<evidence type="ECO:0000313" key="1">
    <source>
        <dbReference type="EMBL" id="CZT21877.1"/>
    </source>
</evidence>
<dbReference type="Proteomes" id="UP000225277">
    <property type="component" value="Unassembled WGS sequence"/>
</dbReference>
<proteinExistence type="predicted"/>
<dbReference type="EMBL" id="FJUY01000012">
    <property type="protein sequence ID" value="CZT21877.1"/>
    <property type="molecule type" value="Genomic_DNA"/>
</dbReference>
<gene>
    <name evidence="1" type="ORF">RCC_07743</name>
</gene>
<sequence length="237" mass="27497">MAAARVFGIAELLEEILLQVALQAVKDRGHTTLEPLTSLAPLHRVDHTFNNAITHSSKLHKAMYTDLNTVSTLVKKFRLRYLLYKMVEITQFTPLEMLFSCLLPRDRYMTRRSGPVNPSQSGVVVDARRGKADDNPWKQLKHFMNSKDCNEDSSWRKVEVSQKDLVDWEKLTFFEVVFRRPAGYWGKNWYVDTMPFDEGGTLGEVFDKYVEIMERKPIEHTDHARACTEPRQGYLAR</sequence>
<name>A0A2D3VAQ3_9PEZI</name>